<evidence type="ECO:0000313" key="2">
    <source>
        <dbReference type="EMBL" id="EJF37998.1"/>
    </source>
</evidence>
<comment type="caution">
    <text evidence="2">The sequence shown here is derived from an EMBL/GenBank/DDBJ whole genome shotgun (WGS) entry which is preliminary data.</text>
</comment>
<gene>
    <name evidence="2" type="ORF">HMPREF1318_1607</name>
</gene>
<feature type="region of interest" description="Disordered" evidence="1">
    <location>
        <begin position="45"/>
        <end position="68"/>
    </location>
</feature>
<organism evidence="2 3">
    <name type="scientific">Actinomyces massiliensis F0489</name>
    <dbReference type="NCBI Taxonomy" id="1125718"/>
    <lineage>
        <taxon>Bacteria</taxon>
        <taxon>Bacillati</taxon>
        <taxon>Actinomycetota</taxon>
        <taxon>Actinomycetes</taxon>
        <taxon>Actinomycetales</taxon>
        <taxon>Actinomycetaceae</taxon>
        <taxon>Actinomyces</taxon>
    </lineage>
</organism>
<evidence type="ECO:0000256" key="1">
    <source>
        <dbReference type="SAM" id="MobiDB-lite"/>
    </source>
</evidence>
<dbReference type="Proteomes" id="UP000002941">
    <property type="component" value="Unassembled WGS sequence"/>
</dbReference>
<keyword evidence="3" id="KW-1185">Reference proteome</keyword>
<dbReference type="PATRIC" id="fig|1125718.3.peg.2528"/>
<dbReference type="AlphaFoldDB" id="J1GYG9"/>
<sequence>MNHSFHSHIRIHHATTGGNIVRTIVSHTLPIAALTLALLTGCGGEGGESADPSATATSTDAQATETTASLTPAYGLTLTLPTNLTSDEEPRKGSNDKWRVDYYVQDESAPALIDVEYYTESSQTASGIASLDENAYAEDGITITPTATTVEGSPDAYTYTWEQNAAPPWDPTAPAIDLSCQAKLADGPEGYAYGVYACAPKDNQQSIDAMQAVLDSMTVSES</sequence>
<dbReference type="EMBL" id="AKFT01000196">
    <property type="protein sequence ID" value="EJF37998.1"/>
    <property type="molecule type" value="Genomic_DNA"/>
</dbReference>
<evidence type="ECO:0000313" key="3">
    <source>
        <dbReference type="Proteomes" id="UP000002941"/>
    </source>
</evidence>
<accession>J1GYG9</accession>
<feature type="compositionally biased region" description="Low complexity" evidence="1">
    <location>
        <begin position="49"/>
        <end position="68"/>
    </location>
</feature>
<protein>
    <submittedName>
        <fullName evidence="2">Uncharacterized protein</fullName>
    </submittedName>
</protein>
<reference evidence="2 3" key="1">
    <citation type="submission" date="2012-05" db="EMBL/GenBank/DDBJ databases">
        <authorList>
            <person name="Harkins D.M."/>
            <person name="Madupu R."/>
            <person name="Durkin A.S."/>
            <person name="Torralba M."/>
            <person name="Methe B."/>
            <person name="Sutton G.G."/>
            <person name="Nelson K.E."/>
        </authorList>
    </citation>
    <scope>NUCLEOTIDE SEQUENCE [LARGE SCALE GENOMIC DNA]</scope>
    <source>
        <strain evidence="2 3">F0489</strain>
    </source>
</reference>
<name>J1GYG9_9ACTO</name>
<proteinExistence type="predicted"/>